<dbReference type="GO" id="GO:0005634">
    <property type="term" value="C:nucleus"/>
    <property type="evidence" value="ECO:0007669"/>
    <property type="project" value="TreeGrafter"/>
</dbReference>
<sequence>MIPGSSFSTQTDFVIDLTHSSPSSPITRPRAIPVYTSSESRLASSPIKPYNELSRPTFNLQPSRQPIGRSTSDSLNQFLTTFSTVTRKYDKSRRKALGRTQSTSALLKRTSSNMNEAINFDPEDHPVFDIKSSDFGRAPSIIYSVSPGEVDDLVGCFKLEVPLSFDMEWPVSYRKGCERKTALLQIGDGHIIVLCQISAMYYKIPPRLLSILSDPNRIKVGVNIRGDALKLKRDFGVFVRGFVDISHLARSVDPIRTGPGKTIISLQNLTNYYITRYLPKSAIRTSNWTKPLSQEAIEYAAADVHSATLIVNRLKQLFHEEWDGDDRKWVKLITSLKQDLKEEEVQNQGRSPRERISSTQSSKNCGKESADKTKSEAKDVRAVKRTTSFVSPQRAGEEKDSVTSTFKTEELVMKPRRTVVLPKGRIAITKS</sequence>
<accession>A0A0F7SSJ7</accession>
<dbReference type="SUPFAM" id="SSF53098">
    <property type="entry name" value="Ribonuclease H-like"/>
    <property type="match status" value="1"/>
</dbReference>
<feature type="compositionally biased region" description="Basic and acidic residues" evidence="3">
    <location>
        <begin position="365"/>
        <end position="382"/>
    </location>
</feature>
<evidence type="ECO:0000313" key="5">
    <source>
        <dbReference type="EMBL" id="CED83038.1"/>
    </source>
</evidence>
<dbReference type="GO" id="GO:0006139">
    <property type="term" value="P:nucleobase-containing compound metabolic process"/>
    <property type="evidence" value="ECO:0007669"/>
    <property type="project" value="InterPro"/>
</dbReference>
<evidence type="ECO:0000259" key="4">
    <source>
        <dbReference type="SMART" id="SM00474"/>
    </source>
</evidence>
<organism evidence="5">
    <name type="scientific">Phaffia rhodozyma</name>
    <name type="common">Yeast</name>
    <name type="synonym">Xanthophyllomyces dendrorhous</name>
    <dbReference type="NCBI Taxonomy" id="264483"/>
    <lineage>
        <taxon>Eukaryota</taxon>
        <taxon>Fungi</taxon>
        <taxon>Dikarya</taxon>
        <taxon>Basidiomycota</taxon>
        <taxon>Agaricomycotina</taxon>
        <taxon>Tremellomycetes</taxon>
        <taxon>Cystofilobasidiales</taxon>
        <taxon>Mrakiaceae</taxon>
        <taxon>Phaffia</taxon>
    </lineage>
</organism>
<name>A0A0F7SSJ7_PHARH</name>
<evidence type="ECO:0000256" key="3">
    <source>
        <dbReference type="SAM" id="MobiDB-lite"/>
    </source>
</evidence>
<dbReference type="PANTHER" id="PTHR13620:SF104">
    <property type="entry name" value="EXONUCLEASE 3'-5' DOMAIN-CONTAINING PROTEIN 2"/>
    <property type="match status" value="1"/>
</dbReference>
<evidence type="ECO:0000256" key="2">
    <source>
        <dbReference type="ARBA" id="ARBA00022801"/>
    </source>
</evidence>
<dbReference type="CDD" id="cd06141">
    <property type="entry name" value="WRN_exo"/>
    <property type="match status" value="1"/>
</dbReference>
<dbReference type="InterPro" id="IPR002562">
    <property type="entry name" value="3'-5'_exonuclease_dom"/>
</dbReference>
<dbReference type="Pfam" id="PF01612">
    <property type="entry name" value="DNA_pol_A_exo1"/>
    <property type="match status" value="1"/>
</dbReference>
<dbReference type="InterPro" id="IPR051132">
    <property type="entry name" value="3-5_Exonuclease_domain"/>
</dbReference>
<dbReference type="PANTHER" id="PTHR13620">
    <property type="entry name" value="3-5 EXONUCLEASE"/>
    <property type="match status" value="1"/>
</dbReference>
<dbReference type="GO" id="GO:0005737">
    <property type="term" value="C:cytoplasm"/>
    <property type="evidence" value="ECO:0007669"/>
    <property type="project" value="TreeGrafter"/>
</dbReference>
<dbReference type="GO" id="GO:0003676">
    <property type="term" value="F:nucleic acid binding"/>
    <property type="evidence" value="ECO:0007669"/>
    <property type="project" value="InterPro"/>
</dbReference>
<dbReference type="GO" id="GO:0008408">
    <property type="term" value="F:3'-5' exonuclease activity"/>
    <property type="evidence" value="ECO:0007669"/>
    <property type="project" value="InterPro"/>
</dbReference>
<feature type="domain" description="3'-5' exonuclease" evidence="4">
    <location>
        <begin position="141"/>
        <end position="319"/>
    </location>
</feature>
<feature type="compositionally biased region" description="Basic and acidic residues" evidence="3">
    <location>
        <begin position="395"/>
        <end position="405"/>
    </location>
</feature>
<dbReference type="SMART" id="SM00474">
    <property type="entry name" value="35EXOc"/>
    <property type="match status" value="1"/>
</dbReference>
<dbReference type="EMBL" id="LN483142">
    <property type="protein sequence ID" value="CED83038.1"/>
    <property type="molecule type" value="Genomic_DNA"/>
</dbReference>
<reference evidence="5" key="1">
    <citation type="submission" date="2014-08" db="EMBL/GenBank/DDBJ databases">
        <authorList>
            <person name="Sharma Rahul"/>
            <person name="Thines Marco"/>
        </authorList>
    </citation>
    <scope>NUCLEOTIDE SEQUENCE</scope>
</reference>
<evidence type="ECO:0000256" key="1">
    <source>
        <dbReference type="ARBA" id="ARBA00022722"/>
    </source>
</evidence>
<keyword evidence="5" id="KW-0269">Exonuclease</keyword>
<keyword evidence="1" id="KW-0540">Nuclease</keyword>
<keyword evidence="2" id="KW-0378">Hydrolase</keyword>
<protein>
    <submittedName>
        <fullName evidence="5">Predicted 3'-5' exonuclease</fullName>
    </submittedName>
</protein>
<dbReference type="AlphaFoldDB" id="A0A0F7SSJ7"/>
<dbReference type="Gene3D" id="3.30.420.10">
    <property type="entry name" value="Ribonuclease H-like superfamily/Ribonuclease H"/>
    <property type="match status" value="1"/>
</dbReference>
<feature type="region of interest" description="Disordered" evidence="3">
    <location>
        <begin position="342"/>
        <end position="405"/>
    </location>
</feature>
<dbReference type="InterPro" id="IPR012337">
    <property type="entry name" value="RNaseH-like_sf"/>
</dbReference>
<proteinExistence type="predicted"/>
<dbReference type="InterPro" id="IPR036397">
    <property type="entry name" value="RNaseH_sf"/>
</dbReference>